<protein>
    <submittedName>
        <fullName evidence="2">Uncharacterized protein</fullName>
    </submittedName>
</protein>
<gene>
    <name evidence="1" type="ORF">UFOVP121_81</name>
    <name evidence="2" type="ORF">UFOVP277_86</name>
</gene>
<proteinExistence type="predicted"/>
<sequence>MNQEDIIRMAREAGLAPICEGCDVPDVSYAYESWDVELERFAALVAAAEREACAQVCDGFERAKWESVKNIKENGGRLAFAGPMHCAAAIRARGATHN</sequence>
<name>A0A6J5LQD4_9CAUD</name>
<evidence type="ECO:0000313" key="1">
    <source>
        <dbReference type="EMBL" id="CAB4131331.1"/>
    </source>
</evidence>
<organism evidence="2">
    <name type="scientific">uncultured Caudovirales phage</name>
    <dbReference type="NCBI Taxonomy" id="2100421"/>
    <lineage>
        <taxon>Viruses</taxon>
        <taxon>Duplodnaviria</taxon>
        <taxon>Heunggongvirae</taxon>
        <taxon>Uroviricota</taxon>
        <taxon>Caudoviricetes</taxon>
        <taxon>Peduoviridae</taxon>
        <taxon>Maltschvirus</taxon>
        <taxon>Maltschvirus maltsch</taxon>
    </lineage>
</organism>
<accession>A0A6J5LQD4</accession>
<reference evidence="2" key="1">
    <citation type="submission" date="2020-04" db="EMBL/GenBank/DDBJ databases">
        <authorList>
            <person name="Chiriac C."/>
            <person name="Salcher M."/>
            <person name="Ghai R."/>
            <person name="Kavagutti S V."/>
        </authorList>
    </citation>
    <scope>NUCLEOTIDE SEQUENCE</scope>
</reference>
<dbReference type="EMBL" id="LR796293">
    <property type="protein sequence ID" value="CAB4135126.1"/>
    <property type="molecule type" value="Genomic_DNA"/>
</dbReference>
<evidence type="ECO:0000313" key="2">
    <source>
        <dbReference type="EMBL" id="CAB4135126.1"/>
    </source>
</evidence>
<dbReference type="EMBL" id="LR796243">
    <property type="protein sequence ID" value="CAB4131331.1"/>
    <property type="molecule type" value="Genomic_DNA"/>
</dbReference>